<gene>
    <name evidence="2" type="ORF">A1O3_10225</name>
</gene>
<dbReference type="RefSeq" id="XP_007738505.1">
    <property type="nucleotide sequence ID" value="XM_007740315.1"/>
</dbReference>
<sequence>MRAVRKRLGDQVPVPEVFGWRIRHDRVFIYMELISGTTLQKCWNDLNLSEKDSLCEQLSQILSSLRQLKQRNEFIGSITGGPLLDRVFYDRPKTGPFNSLDHFFNFLEWLPQRFLSASQRYKDPYLELLRPDQDYPTSIKFTHADVHPTNIMVSAAVDLGPPRILALIDWGQAG</sequence>
<evidence type="ECO:0000313" key="2">
    <source>
        <dbReference type="EMBL" id="EXJ77067.1"/>
    </source>
</evidence>
<dbReference type="InterPro" id="IPR011009">
    <property type="entry name" value="Kinase-like_dom_sf"/>
</dbReference>
<dbReference type="GeneID" id="19174305"/>
<dbReference type="EMBL" id="AMGY01000011">
    <property type="protein sequence ID" value="EXJ77067.1"/>
    <property type="molecule type" value="Genomic_DNA"/>
</dbReference>
<proteinExistence type="predicted"/>
<dbReference type="PANTHER" id="PTHR21310:SF54">
    <property type="entry name" value="AMINOGLYCOSIDE PHOSPHOTRANSFERASE DOMAIN-CONTAINING PROTEIN"/>
    <property type="match status" value="1"/>
</dbReference>
<dbReference type="HOGENOM" id="CLU_021768_0_2_1"/>
<keyword evidence="3" id="KW-1185">Reference proteome</keyword>
<dbReference type="Proteomes" id="UP000019478">
    <property type="component" value="Unassembled WGS sequence"/>
</dbReference>
<reference evidence="2 3" key="1">
    <citation type="submission" date="2013-03" db="EMBL/GenBank/DDBJ databases">
        <title>The Genome Sequence of Capronia epimyces CBS 606.96.</title>
        <authorList>
            <consortium name="The Broad Institute Genomics Platform"/>
            <person name="Cuomo C."/>
            <person name="de Hoog S."/>
            <person name="Gorbushina A."/>
            <person name="Walker B."/>
            <person name="Young S.K."/>
            <person name="Zeng Q."/>
            <person name="Gargeya S."/>
            <person name="Fitzgerald M."/>
            <person name="Haas B."/>
            <person name="Abouelleil A."/>
            <person name="Allen A.W."/>
            <person name="Alvarado L."/>
            <person name="Arachchi H.M."/>
            <person name="Berlin A.M."/>
            <person name="Chapman S.B."/>
            <person name="Gainer-Dewar J."/>
            <person name="Goldberg J."/>
            <person name="Griggs A."/>
            <person name="Gujja S."/>
            <person name="Hansen M."/>
            <person name="Howarth C."/>
            <person name="Imamovic A."/>
            <person name="Ireland A."/>
            <person name="Larimer J."/>
            <person name="McCowan C."/>
            <person name="Murphy C."/>
            <person name="Pearson M."/>
            <person name="Poon T.W."/>
            <person name="Priest M."/>
            <person name="Roberts A."/>
            <person name="Saif S."/>
            <person name="Shea T."/>
            <person name="Sisk P."/>
            <person name="Sykes S."/>
            <person name="Wortman J."/>
            <person name="Nusbaum C."/>
            <person name="Birren B."/>
        </authorList>
    </citation>
    <scope>NUCLEOTIDE SEQUENCE [LARGE SCALE GENOMIC DNA]</scope>
    <source>
        <strain evidence="2 3">CBS 606.96</strain>
    </source>
</reference>
<organism evidence="2 3">
    <name type="scientific">Capronia epimyces CBS 606.96</name>
    <dbReference type="NCBI Taxonomy" id="1182542"/>
    <lineage>
        <taxon>Eukaryota</taxon>
        <taxon>Fungi</taxon>
        <taxon>Dikarya</taxon>
        <taxon>Ascomycota</taxon>
        <taxon>Pezizomycotina</taxon>
        <taxon>Eurotiomycetes</taxon>
        <taxon>Chaetothyriomycetidae</taxon>
        <taxon>Chaetothyriales</taxon>
        <taxon>Herpotrichiellaceae</taxon>
        <taxon>Capronia</taxon>
    </lineage>
</organism>
<dbReference type="STRING" id="1182542.W9X9C4"/>
<comment type="caution">
    <text evidence="2">The sequence shown here is derived from an EMBL/GenBank/DDBJ whole genome shotgun (WGS) entry which is preliminary data.</text>
</comment>
<dbReference type="InterPro" id="IPR002575">
    <property type="entry name" value="Aminoglycoside_PTrfase"/>
</dbReference>
<dbReference type="SUPFAM" id="SSF56112">
    <property type="entry name" value="Protein kinase-like (PK-like)"/>
    <property type="match status" value="1"/>
</dbReference>
<dbReference type="OrthoDB" id="4105646at2759"/>
<feature type="domain" description="Aminoglycoside phosphotransferase" evidence="1">
    <location>
        <begin position="3"/>
        <end position="174"/>
    </location>
</feature>
<protein>
    <recommendedName>
        <fullName evidence="1">Aminoglycoside phosphotransferase domain-containing protein</fullName>
    </recommendedName>
</protein>
<accession>W9X9C4</accession>
<name>W9X9C4_9EURO</name>
<dbReference type="InterPro" id="IPR051678">
    <property type="entry name" value="AGP_Transferase"/>
</dbReference>
<dbReference type="PANTHER" id="PTHR21310">
    <property type="entry name" value="AMINOGLYCOSIDE PHOSPHOTRANSFERASE-RELATED-RELATED"/>
    <property type="match status" value="1"/>
</dbReference>
<dbReference type="eggNOG" id="ENOG502RYS9">
    <property type="taxonomic scope" value="Eukaryota"/>
</dbReference>
<dbReference type="AlphaFoldDB" id="W9X9C4"/>
<evidence type="ECO:0000259" key="1">
    <source>
        <dbReference type="Pfam" id="PF01636"/>
    </source>
</evidence>
<dbReference type="Pfam" id="PF01636">
    <property type="entry name" value="APH"/>
    <property type="match status" value="1"/>
</dbReference>
<evidence type="ECO:0000313" key="3">
    <source>
        <dbReference type="Proteomes" id="UP000019478"/>
    </source>
</evidence>